<protein>
    <submittedName>
        <fullName evidence="2">DUF1629 domain-containing protein</fullName>
    </submittedName>
</protein>
<dbReference type="EMBL" id="JAMBED010000072">
    <property type="protein sequence ID" value="MCL1553391.1"/>
    <property type="molecule type" value="Genomic_DNA"/>
</dbReference>
<accession>A0ABT0LVP0</accession>
<comment type="caution">
    <text evidence="2">The sequence shown here is derived from an EMBL/GenBank/DDBJ whole genome shotgun (WGS) entry which is preliminary data.</text>
</comment>
<evidence type="ECO:0000313" key="2">
    <source>
        <dbReference type="EMBL" id="MCL1553391.1"/>
    </source>
</evidence>
<gene>
    <name evidence="2" type="ORF">M3O51_19340</name>
</gene>
<dbReference type="Pfam" id="PF07791">
    <property type="entry name" value="Imm11"/>
    <property type="match status" value="1"/>
</dbReference>
<dbReference type="InterPro" id="IPR012433">
    <property type="entry name" value="Imm11"/>
</dbReference>
<dbReference type="Proteomes" id="UP001167357">
    <property type="component" value="Unassembled WGS sequence"/>
</dbReference>
<evidence type="ECO:0000313" key="3">
    <source>
        <dbReference type="Proteomes" id="UP001167357"/>
    </source>
</evidence>
<organism evidence="2 3">
    <name type="scientific">Xanthomonas nasturtii</name>
    <dbReference type="NCBI Taxonomy" id="1843581"/>
    <lineage>
        <taxon>Bacteria</taxon>
        <taxon>Pseudomonadati</taxon>
        <taxon>Pseudomonadota</taxon>
        <taxon>Gammaproteobacteria</taxon>
        <taxon>Lysobacterales</taxon>
        <taxon>Lysobacteraceae</taxon>
        <taxon>Xanthomonas</taxon>
    </lineage>
</organism>
<keyword evidence="3" id="KW-1185">Reference proteome</keyword>
<sequence>MTFHNKPQKGEFFALTLDSRAAGPGHGVVFDNENELLTPPKRSLRPWEGGFPPLREKPRLIYDPTKGAMPQHLEGTFSGYWLVSESLKSVFERVDPLAFEFAETDFLLADGSPGPTYFLCDVVRALDAIDEENSELRIERGSEYVNGKAYNFSGGASLAFRKDVIGSAHIFQLRHSFSIFCDRVMLDTIRSEGISTADNSGGLWFSDAADWSDV</sequence>
<evidence type="ECO:0000259" key="1">
    <source>
        <dbReference type="Pfam" id="PF07791"/>
    </source>
</evidence>
<feature type="domain" description="Immunity MXAN-0049 protein" evidence="1">
    <location>
        <begin position="11"/>
        <end position="210"/>
    </location>
</feature>
<name>A0ABT0LVP0_9XANT</name>
<reference evidence="2" key="1">
    <citation type="submission" date="2022-04" db="EMBL/GenBank/DDBJ databases">
        <title>Genomic comparison of 19 strains of Xanthomonas nasturtii, a newly emerging watercress pathogen.</title>
        <authorList>
            <person name="Harrison J."/>
            <person name="Greer S."/>
            <person name="Hussain R."/>
            <person name="Lascelles D."/>
            <person name="Roberts M."/>
            <person name="Carter B."/>
            <person name="Bryning A."/>
            <person name="Carroll S."/>
            <person name="Aspin A."/>
            <person name="Cruz L."/>
            <person name="Cruz J."/>
            <person name="Grant M."/>
            <person name="Vicente J."/>
            <person name="Studholme D.J."/>
        </authorList>
    </citation>
    <scope>NUCLEOTIDE SEQUENCE</scope>
    <source>
        <strain evidence="2">10016B</strain>
    </source>
</reference>
<proteinExistence type="predicted"/>
<dbReference type="RefSeq" id="WP_249048473.1">
    <property type="nucleotide sequence ID" value="NZ_JAMBEC010000015.1"/>
</dbReference>